<dbReference type="PROSITE" id="PS51379">
    <property type="entry name" value="4FE4S_FER_2"/>
    <property type="match status" value="2"/>
</dbReference>
<evidence type="ECO:0000256" key="4">
    <source>
        <dbReference type="ARBA" id="ARBA00022485"/>
    </source>
</evidence>
<dbReference type="SUPFAM" id="SSF54862">
    <property type="entry name" value="4Fe-4S ferredoxins"/>
    <property type="match status" value="1"/>
</dbReference>
<keyword evidence="6" id="KW-0408">Iron</keyword>
<dbReference type="InterPro" id="IPR017900">
    <property type="entry name" value="4Fe4S_Fe_S_CS"/>
</dbReference>
<dbReference type="EMBL" id="CP063164">
    <property type="protein sequence ID" value="QOR61152.1"/>
    <property type="molecule type" value="Genomic_DNA"/>
</dbReference>
<comment type="similarity">
    <text evidence="2">Belongs to the complex I 20 kDa subunit family.</text>
</comment>
<dbReference type="Pfam" id="PF01058">
    <property type="entry name" value="Oxidored_q6"/>
    <property type="match status" value="1"/>
</dbReference>
<feature type="domain" description="4Fe-4S ferredoxin-type" evidence="8">
    <location>
        <begin position="160"/>
        <end position="189"/>
    </location>
</feature>
<evidence type="ECO:0000256" key="6">
    <source>
        <dbReference type="ARBA" id="ARBA00023004"/>
    </source>
</evidence>
<dbReference type="PANTHER" id="PTHR42989:SF1">
    <property type="entry name" value="FORMATE HYDROGENLYASE SUBUNIT 7-RELATED"/>
    <property type="match status" value="1"/>
</dbReference>
<dbReference type="InterPro" id="IPR006137">
    <property type="entry name" value="NADH_UbQ_OxRdtase-like_20kDa"/>
</dbReference>
<keyword evidence="10" id="KW-1185">Reference proteome</keyword>
<dbReference type="KEGG" id="sinu:IMZ28_06720"/>
<gene>
    <name evidence="9" type="ORF">IMZ28_06720</name>
</gene>
<dbReference type="PROSITE" id="PS00198">
    <property type="entry name" value="4FE4S_FER_1"/>
    <property type="match status" value="2"/>
</dbReference>
<evidence type="ECO:0000256" key="2">
    <source>
        <dbReference type="ARBA" id="ARBA00009173"/>
    </source>
</evidence>
<organism evidence="9 10">
    <name type="scientific">Sulfurovum indicum</name>
    <dbReference type="NCBI Taxonomy" id="2779528"/>
    <lineage>
        <taxon>Bacteria</taxon>
        <taxon>Pseudomonadati</taxon>
        <taxon>Campylobacterota</taxon>
        <taxon>Epsilonproteobacteria</taxon>
        <taxon>Campylobacterales</taxon>
        <taxon>Sulfurovaceae</taxon>
        <taxon>Sulfurovum</taxon>
    </lineage>
</organism>
<evidence type="ECO:0000256" key="7">
    <source>
        <dbReference type="ARBA" id="ARBA00023014"/>
    </source>
</evidence>
<dbReference type="PANTHER" id="PTHR42989">
    <property type="entry name" value="HYDROGENASE-4 COMPONENT I"/>
    <property type="match status" value="1"/>
</dbReference>
<evidence type="ECO:0000313" key="9">
    <source>
        <dbReference type="EMBL" id="QOR61152.1"/>
    </source>
</evidence>
<sequence>MSKVIPKLFRINTGSCNGCDVEFVATAFVDKFQLDTLGIELVSDVKDANLLVITGPLSARSESFLKNALGKLKKPFVVVGIGTCSVSCGIFRDSYAINGPIDKFVEVDVNIAGCPPRPQSIAEGIAKGVKVLEQKMHGEATPKAIDTIFKDFSAPESFRGRMSLNEENCTACRTCETVCPSNAIEISSTDDGWFVHKIWHNSCCFCGNCAYFCPTDAIFATNSFDTAKLQSEKFSDVNIGYIDYQKCSCCGEMYMPPSQGLLNKSYIYNNVSKLNERICSKCRKEANFKRMYA</sequence>
<keyword evidence="7" id="KW-0411">Iron-sulfur</keyword>
<accession>A0A7M1S255</accession>
<feature type="domain" description="4Fe-4S ferredoxin-type" evidence="8">
    <location>
        <begin position="194"/>
        <end position="223"/>
    </location>
</feature>
<dbReference type="GO" id="GO:0051539">
    <property type="term" value="F:4 iron, 4 sulfur cluster binding"/>
    <property type="evidence" value="ECO:0007669"/>
    <property type="project" value="UniProtKB-KW"/>
</dbReference>
<reference evidence="9 10" key="1">
    <citation type="submission" date="2020-10" db="EMBL/GenBank/DDBJ databases">
        <title>The genome of sulfurovum sp.</title>
        <authorList>
            <person name="Xie S."/>
            <person name="Shao Z."/>
            <person name="Jiang L."/>
        </authorList>
    </citation>
    <scope>NUCLEOTIDE SEQUENCE [LARGE SCALE GENOMIC DNA]</scope>
    <source>
        <strain evidence="9 10">ST-419</strain>
    </source>
</reference>
<protein>
    <submittedName>
        <fullName evidence="9">4Fe-4S dicluster domain-containing protein</fullName>
    </submittedName>
</protein>
<comment type="cofactor">
    <cofactor evidence="1">
        <name>[4Fe-4S] cluster</name>
        <dbReference type="ChEBI" id="CHEBI:49883"/>
    </cofactor>
</comment>
<dbReference type="InterPro" id="IPR017896">
    <property type="entry name" value="4Fe4S_Fe-S-bd"/>
</dbReference>
<evidence type="ECO:0000256" key="3">
    <source>
        <dbReference type="ARBA" id="ARBA00010870"/>
    </source>
</evidence>
<evidence type="ECO:0000313" key="10">
    <source>
        <dbReference type="Proteomes" id="UP000595074"/>
    </source>
</evidence>
<comment type="similarity">
    <text evidence="3">Belongs to the FrhG family.</text>
</comment>
<proteinExistence type="inferred from homology"/>
<dbReference type="SUPFAM" id="SSF56770">
    <property type="entry name" value="HydA/Nqo6-like"/>
    <property type="match status" value="1"/>
</dbReference>
<evidence type="ECO:0000256" key="1">
    <source>
        <dbReference type="ARBA" id="ARBA00001966"/>
    </source>
</evidence>
<keyword evidence="5" id="KW-0479">Metal-binding</keyword>
<dbReference type="Proteomes" id="UP000595074">
    <property type="component" value="Chromosome"/>
</dbReference>
<keyword evidence="4" id="KW-0004">4Fe-4S</keyword>
<dbReference type="RefSeq" id="WP_197547825.1">
    <property type="nucleotide sequence ID" value="NZ_CP063164.1"/>
</dbReference>
<name>A0A7M1S255_9BACT</name>
<evidence type="ECO:0000256" key="5">
    <source>
        <dbReference type="ARBA" id="ARBA00022723"/>
    </source>
</evidence>
<dbReference type="Gene3D" id="3.30.70.3270">
    <property type="match status" value="1"/>
</dbReference>
<dbReference type="Pfam" id="PF13187">
    <property type="entry name" value="Fer4_9"/>
    <property type="match status" value="1"/>
</dbReference>
<dbReference type="GO" id="GO:0046872">
    <property type="term" value="F:metal ion binding"/>
    <property type="evidence" value="ECO:0007669"/>
    <property type="project" value="UniProtKB-KW"/>
</dbReference>
<evidence type="ECO:0000259" key="8">
    <source>
        <dbReference type="PROSITE" id="PS51379"/>
    </source>
</evidence>
<dbReference type="AlphaFoldDB" id="A0A7M1S255"/>
<dbReference type="Gene3D" id="3.40.50.12280">
    <property type="match status" value="1"/>
</dbReference>
<dbReference type="InterPro" id="IPR052375">
    <property type="entry name" value="Complex_I_20kDa-like"/>
</dbReference>